<keyword evidence="3" id="KW-1185">Reference proteome</keyword>
<dbReference type="RefSeq" id="WP_144685989.1">
    <property type="nucleotide sequence ID" value="NZ_VLLC01000025.1"/>
</dbReference>
<comment type="caution">
    <text evidence="2">The sequence shown here is derived from an EMBL/GenBank/DDBJ whole genome shotgun (WGS) entry which is preliminary data.</text>
</comment>
<reference evidence="2 3" key="1">
    <citation type="submission" date="2019-07" db="EMBL/GenBank/DDBJ databases">
        <title>Genome sequencing of 100 strains of the haloalkaliphilic chemolithoautotrophic sulfur-oxidizing bacterium Thioalkalivibrio.</title>
        <authorList>
            <person name="Muyzer G."/>
        </authorList>
    </citation>
    <scope>NUCLEOTIDE SEQUENCE [LARGE SCALE GENOMIC DNA]</scope>
    <source>
        <strain evidence="2 3">ASO4-4</strain>
    </source>
</reference>
<sequence>MGWEKKPVHRQKHIPWYDSQTVCRITFWLLFPILLLGITGLFEALKTDNWRQNIWMPAAMSLTSGWLMLRMALRVIFRKDEEDYR</sequence>
<dbReference type="AlphaFoldDB" id="A0A562RFY7"/>
<evidence type="ECO:0000313" key="2">
    <source>
        <dbReference type="EMBL" id="TWI67813.1"/>
    </source>
</evidence>
<feature type="transmembrane region" description="Helical" evidence="1">
    <location>
        <begin position="21"/>
        <end position="42"/>
    </location>
</feature>
<accession>A0A562RFY7</accession>
<name>A0A562RFY7_9BACT</name>
<dbReference type="EMBL" id="VLLC01000025">
    <property type="protein sequence ID" value="TWI67813.1"/>
    <property type="molecule type" value="Genomic_DNA"/>
</dbReference>
<organism evidence="2 3">
    <name type="scientific">Desulfobotulus alkaliphilus</name>
    <dbReference type="NCBI Taxonomy" id="622671"/>
    <lineage>
        <taxon>Bacteria</taxon>
        <taxon>Pseudomonadati</taxon>
        <taxon>Thermodesulfobacteriota</taxon>
        <taxon>Desulfobacteria</taxon>
        <taxon>Desulfobacterales</taxon>
        <taxon>Desulfobacteraceae</taxon>
        <taxon>Desulfobotulus</taxon>
    </lineage>
</organism>
<gene>
    <name evidence="2" type="ORF">LZ24_02742</name>
</gene>
<evidence type="ECO:0000313" key="3">
    <source>
        <dbReference type="Proteomes" id="UP000318307"/>
    </source>
</evidence>
<protein>
    <submittedName>
        <fullName evidence="2">Uncharacterized protein</fullName>
    </submittedName>
</protein>
<keyword evidence="1" id="KW-0472">Membrane</keyword>
<proteinExistence type="predicted"/>
<keyword evidence="1" id="KW-0812">Transmembrane</keyword>
<dbReference type="Proteomes" id="UP000318307">
    <property type="component" value="Unassembled WGS sequence"/>
</dbReference>
<evidence type="ECO:0000256" key="1">
    <source>
        <dbReference type="SAM" id="Phobius"/>
    </source>
</evidence>
<dbReference type="OrthoDB" id="5420851at2"/>
<feature type="transmembrane region" description="Helical" evidence="1">
    <location>
        <begin position="54"/>
        <end position="77"/>
    </location>
</feature>
<keyword evidence="1" id="KW-1133">Transmembrane helix</keyword>